<comment type="similarity">
    <text evidence="4 14">Belongs to the cytochrome P450 family.</text>
</comment>
<keyword evidence="17" id="KW-1185">Reference proteome</keyword>
<reference evidence="16 17" key="1">
    <citation type="submission" date="2022-09" db="EMBL/GenBank/DDBJ databases">
        <authorList>
            <person name="Palmer J.M."/>
        </authorList>
    </citation>
    <scope>NUCLEOTIDE SEQUENCE [LARGE SCALE GENOMIC DNA]</scope>
    <source>
        <strain evidence="16 17">DSM 7382</strain>
    </source>
</reference>
<keyword evidence="11 14" id="KW-0503">Monooxygenase</keyword>
<feature type="signal peptide" evidence="15">
    <location>
        <begin position="1"/>
        <end position="21"/>
    </location>
</feature>
<evidence type="ECO:0000256" key="13">
    <source>
        <dbReference type="PIRSR" id="PIRSR602401-1"/>
    </source>
</evidence>
<dbReference type="CDD" id="cd11065">
    <property type="entry name" value="CYP64-like"/>
    <property type="match status" value="1"/>
</dbReference>
<dbReference type="InterPro" id="IPR001128">
    <property type="entry name" value="Cyt_P450"/>
</dbReference>
<keyword evidence="8" id="KW-1133">Transmembrane helix</keyword>
<sequence>MMDFILCFIAFLFALISLKWFQQTKKSTLPLPPGPKGYPIVGNLFQMPTITPWKTFKEWSKLHGDVMFLDLPNQPTVVLDSVEAAFELLGKRSDIYSDRPVSIMQQLAFWDWSPGFLRYSQHWRNHRRELHQFFNQHEVAKYQPIQLRECRAFLRRALHSPNILDQHVRHIFTAIIMKITYDMDITEMDSEHVLLAQEANLALSIVTMPGVYWVDHFPFLKYLPKWLPGLQFKKIAEYYRPIVEKMRSQPFDEILQAMREGRASSSLTSKLIERLQQRSGTTNLSTIDDELARNVTGVAYSAAADTTTSAAQSFLIAMSLYPDIQRKAQEELDRVIGPSRLPEFSDYDDLVYIQAIALEALRWMVVLPLSAFHSVTRDDTYRGFLIPKGTTVIANAWAMLHDPKEYPEPTRFEPERYLKDGKLNRAVRNPNTIAFGFGRRICPGRHLGSASLFMTIASILHTFDIHEILDEDGKPFDPFSSVVTGLISTPDRVPCKLIPRSDDRKQLIDTSV</sequence>
<evidence type="ECO:0000256" key="8">
    <source>
        <dbReference type="ARBA" id="ARBA00022989"/>
    </source>
</evidence>
<evidence type="ECO:0000256" key="4">
    <source>
        <dbReference type="ARBA" id="ARBA00010617"/>
    </source>
</evidence>
<dbReference type="PROSITE" id="PS00086">
    <property type="entry name" value="CYTOCHROME_P450"/>
    <property type="match status" value="1"/>
</dbReference>
<evidence type="ECO:0000313" key="16">
    <source>
        <dbReference type="EMBL" id="KAK7678457.1"/>
    </source>
</evidence>
<evidence type="ECO:0000313" key="17">
    <source>
        <dbReference type="Proteomes" id="UP001385951"/>
    </source>
</evidence>
<proteinExistence type="inferred from homology"/>
<keyword evidence="6" id="KW-0812">Transmembrane</keyword>
<evidence type="ECO:0000256" key="10">
    <source>
        <dbReference type="ARBA" id="ARBA00023004"/>
    </source>
</evidence>
<dbReference type="Proteomes" id="UP001385951">
    <property type="component" value="Unassembled WGS sequence"/>
</dbReference>
<evidence type="ECO:0000256" key="3">
    <source>
        <dbReference type="ARBA" id="ARBA00005179"/>
    </source>
</evidence>
<dbReference type="PANTHER" id="PTHR46300:SF7">
    <property type="entry name" value="P450, PUTATIVE (EUROFUNG)-RELATED"/>
    <property type="match status" value="1"/>
</dbReference>
<evidence type="ECO:0000256" key="9">
    <source>
        <dbReference type="ARBA" id="ARBA00023002"/>
    </source>
</evidence>
<dbReference type="AlphaFoldDB" id="A0AAW0FEA3"/>
<comment type="pathway">
    <text evidence="3">Secondary metabolite biosynthesis.</text>
</comment>
<evidence type="ECO:0000256" key="11">
    <source>
        <dbReference type="ARBA" id="ARBA00023033"/>
    </source>
</evidence>
<keyword evidence="9 14" id="KW-0560">Oxidoreductase</keyword>
<keyword evidence="15" id="KW-0732">Signal</keyword>
<keyword evidence="12" id="KW-0472">Membrane</keyword>
<protein>
    <recommendedName>
        <fullName evidence="18">Cytochrome P450</fullName>
    </recommendedName>
</protein>
<dbReference type="InterPro" id="IPR017972">
    <property type="entry name" value="Cyt_P450_CS"/>
</dbReference>
<keyword evidence="7 13" id="KW-0479">Metal-binding</keyword>
<evidence type="ECO:0000256" key="1">
    <source>
        <dbReference type="ARBA" id="ARBA00001971"/>
    </source>
</evidence>
<dbReference type="PANTHER" id="PTHR46300">
    <property type="entry name" value="P450, PUTATIVE (EUROFUNG)-RELATED-RELATED"/>
    <property type="match status" value="1"/>
</dbReference>
<evidence type="ECO:0000256" key="14">
    <source>
        <dbReference type="RuleBase" id="RU000461"/>
    </source>
</evidence>
<evidence type="ECO:0000256" key="5">
    <source>
        <dbReference type="ARBA" id="ARBA00022617"/>
    </source>
</evidence>
<evidence type="ECO:0000256" key="2">
    <source>
        <dbReference type="ARBA" id="ARBA00004167"/>
    </source>
</evidence>
<dbReference type="Gene3D" id="1.10.630.10">
    <property type="entry name" value="Cytochrome P450"/>
    <property type="match status" value="1"/>
</dbReference>
<dbReference type="InterPro" id="IPR002401">
    <property type="entry name" value="Cyt_P450_E_grp-I"/>
</dbReference>
<comment type="caution">
    <text evidence="16">The sequence shown here is derived from an EMBL/GenBank/DDBJ whole genome shotgun (WGS) entry which is preliminary data.</text>
</comment>
<feature type="binding site" description="axial binding residue" evidence="13">
    <location>
        <position position="442"/>
    </location>
    <ligand>
        <name>heme</name>
        <dbReference type="ChEBI" id="CHEBI:30413"/>
    </ligand>
    <ligandPart>
        <name>Fe</name>
        <dbReference type="ChEBI" id="CHEBI:18248"/>
    </ligandPart>
</feature>
<dbReference type="InterPro" id="IPR036396">
    <property type="entry name" value="Cyt_P450_sf"/>
</dbReference>
<dbReference type="GO" id="GO:0005506">
    <property type="term" value="F:iron ion binding"/>
    <property type="evidence" value="ECO:0007669"/>
    <property type="project" value="InterPro"/>
</dbReference>
<dbReference type="GO" id="GO:0016020">
    <property type="term" value="C:membrane"/>
    <property type="evidence" value="ECO:0007669"/>
    <property type="project" value="UniProtKB-SubCell"/>
</dbReference>
<dbReference type="PRINTS" id="PR00385">
    <property type="entry name" value="P450"/>
</dbReference>
<dbReference type="Pfam" id="PF00067">
    <property type="entry name" value="p450"/>
    <property type="match status" value="1"/>
</dbReference>
<gene>
    <name evidence="16" type="ORF">QCA50_018517</name>
</gene>
<dbReference type="PRINTS" id="PR00463">
    <property type="entry name" value="EP450I"/>
</dbReference>
<comment type="cofactor">
    <cofactor evidence="1 13">
        <name>heme</name>
        <dbReference type="ChEBI" id="CHEBI:30413"/>
    </cofactor>
</comment>
<dbReference type="InterPro" id="IPR050364">
    <property type="entry name" value="Cytochrome_P450_fung"/>
</dbReference>
<keyword evidence="10 13" id="KW-0408">Iron</keyword>
<evidence type="ECO:0000256" key="7">
    <source>
        <dbReference type="ARBA" id="ARBA00022723"/>
    </source>
</evidence>
<dbReference type="GO" id="GO:0020037">
    <property type="term" value="F:heme binding"/>
    <property type="evidence" value="ECO:0007669"/>
    <property type="project" value="InterPro"/>
</dbReference>
<evidence type="ECO:0000256" key="6">
    <source>
        <dbReference type="ARBA" id="ARBA00022692"/>
    </source>
</evidence>
<comment type="subcellular location">
    <subcellularLocation>
        <location evidence="2">Membrane</location>
        <topology evidence="2">Single-pass membrane protein</topology>
    </subcellularLocation>
</comment>
<organism evidence="16 17">
    <name type="scientific">Cerrena zonata</name>
    <dbReference type="NCBI Taxonomy" id="2478898"/>
    <lineage>
        <taxon>Eukaryota</taxon>
        <taxon>Fungi</taxon>
        <taxon>Dikarya</taxon>
        <taxon>Basidiomycota</taxon>
        <taxon>Agaricomycotina</taxon>
        <taxon>Agaricomycetes</taxon>
        <taxon>Polyporales</taxon>
        <taxon>Cerrenaceae</taxon>
        <taxon>Cerrena</taxon>
    </lineage>
</organism>
<accession>A0AAW0FEA3</accession>
<dbReference type="EMBL" id="JASBNA010000071">
    <property type="protein sequence ID" value="KAK7678457.1"/>
    <property type="molecule type" value="Genomic_DNA"/>
</dbReference>
<dbReference type="SUPFAM" id="SSF48264">
    <property type="entry name" value="Cytochrome P450"/>
    <property type="match status" value="1"/>
</dbReference>
<evidence type="ECO:0000256" key="15">
    <source>
        <dbReference type="SAM" id="SignalP"/>
    </source>
</evidence>
<evidence type="ECO:0008006" key="18">
    <source>
        <dbReference type="Google" id="ProtNLM"/>
    </source>
</evidence>
<feature type="chain" id="PRO_5043508353" description="Cytochrome P450" evidence="15">
    <location>
        <begin position="22"/>
        <end position="512"/>
    </location>
</feature>
<keyword evidence="5 13" id="KW-0349">Heme</keyword>
<dbReference type="GO" id="GO:0004497">
    <property type="term" value="F:monooxygenase activity"/>
    <property type="evidence" value="ECO:0007669"/>
    <property type="project" value="UniProtKB-KW"/>
</dbReference>
<name>A0AAW0FEA3_9APHY</name>
<dbReference type="GO" id="GO:0016705">
    <property type="term" value="F:oxidoreductase activity, acting on paired donors, with incorporation or reduction of molecular oxygen"/>
    <property type="evidence" value="ECO:0007669"/>
    <property type="project" value="InterPro"/>
</dbReference>
<evidence type="ECO:0000256" key="12">
    <source>
        <dbReference type="ARBA" id="ARBA00023136"/>
    </source>
</evidence>